<gene>
    <name evidence="2" type="ORF">SAMN04489725_12113</name>
</gene>
<accession>A0A1H2XIH1</accession>
<dbReference type="RefSeq" id="WP_244885211.1">
    <property type="nucleotide sequence ID" value="NZ_FNOJ01000021.1"/>
</dbReference>
<keyword evidence="3" id="KW-1185">Reference proteome</keyword>
<feature type="region of interest" description="Disordered" evidence="1">
    <location>
        <begin position="33"/>
        <end position="54"/>
    </location>
</feature>
<sequence length="469" mass="50631">MNNSRLRRGLALAAVCTPVIGITGCYPDITSAGSHPHAQASASHQTQTVSNKHRAGVGAVGAASTSTQGTQSIGWYYVPIITSFGPDSAIAGLRVQDGRLQLLIRTDTPVNHASGFVFSKMWHTAWFDPAADTVQPAGEVPAQAQATYQGPAKLVFPATFPSNFQAQAVTVDVQGKPAAKWPSAIPMYGSAANPEGPAPGTLDNQILGQVGNWLWVALKGPQYPPFYPKQQPLLWAFRYWDRLVAFNLQTGQAVEYSIPPSYTEYIWAVSTGTNLVLPTWVRSGNDVWVAVGQWVGCFPANPSPSEASGNVVRAISPVLRKPSGAYVRAETKAAIATLSSDEQELADSLASYWDTVVGAKVPGVPSFHVYQDGQRTAWNMNPAIYNHGDLPSDFIWALEFPFATSDPLASERTQLGQQILSILRNPINTDAIGMIPMTPQQVEAQFHHKPPVALPGYVIRDNAYWPVKS</sequence>
<dbReference type="EMBL" id="FNOJ01000021">
    <property type="protein sequence ID" value="SDW92693.1"/>
    <property type="molecule type" value="Genomic_DNA"/>
</dbReference>
<reference evidence="3" key="1">
    <citation type="submission" date="2016-10" db="EMBL/GenBank/DDBJ databases">
        <authorList>
            <person name="Varghese N."/>
        </authorList>
    </citation>
    <scope>NUCLEOTIDE SEQUENCE [LARGE SCALE GENOMIC DNA]</scope>
    <source>
        <strain evidence="3">DSM 12489</strain>
    </source>
</reference>
<evidence type="ECO:0000256" key="1">
    <source>
        <dbReference type="SAM" id="MobiDB-lite"/>
    </source>
</evidence>
<dbReference type="AlphaFoldDB" id="A0A1H2XIH1"/>
<dbReference type="Proteomes" id="UP000182589">
    <property type="component" value="Unassembled WGS sequence"/>
</dbReference>
<proteinExistence type="predicted"/>
<organism evidence="2 3">
    <name type="scientific">Alicyclobacillus hesperidum</name>
    <dbReference type="NCBI Taxonomy" id="89784"/>
    <lineage>
        <taxon>Bacteria</taxon>
        <taxon>Bacillati</taxon>
        <taxon>Bacillota</taxon>
        <taxon>Bacilli</taxon>
        <taxon>Bacillales</taxon>
        <taxon>Alicyclobacillaceae</taxon>
        <taxon>Alicyclobacillus</taxon>
    </lineage>
</organism>
<evidence type="ECO:0000313" key="3">
    <source>
        <dbReference type="Proteomes" id="UP000182589"/>
    </source>
</evidence>
<evidence type="ECO:0000313" key="2">
    <source>
        <dbReference type="EMBL" id="SDW92693.1"/>
    </source>
</evidence>
<name>A0A1H2XIH1_9BACL</name>
<protein>
    <submittedName>
        <fullName evidence="2">Uncharacterized protein</fullName>
    </submittedName>
</protein>
<dbReference type="PROSITE" id="PS51257">
    <property type="entry name" value="PROKAR_LIPOPROTEIN"/>
    <property type="match status" value="1"/>
</dbReference>
<feature type="compositionally biased region" description="Polar residues" evidence="1">
    <location>
        <begin position="40"/>
        <end position="50"/>
    </location>
</feature>